<evidence type="ECO:0000256" key="1">
    <source>
        <dbReference type="SAM" id="Phobius"/>
    </source>
</evidence>
<sequence>MNIIFWIHLVFLIGILVVPFTNDRRNLEFYSILIPFLFYHWSVNDDTCALTQAEMYVTGQQKEETFMHRVVSPIYKMEDNDVNNLTKTVFFFLWALVQYRLGRFDMFIDDLRTVMSGKTPK</sequence>
<dbReference type="EMBL" id="EU304328">
    <property type="protein sequence ID" value="ABY27993.1"/>
    <property type="molecule type" value="Genomic_DNA"/>
</dbReference>
<name>A9YWB0_9PHYC</name>
<dbReference type="OrthoDB" id="14421at10239"/>
<dbReference type="RefSeq" id="YP_001648289.1">
    <property type="nucleotide sequence ID" value="NC_010191.2"/>
</dbReference>
<accession>A9YWB0</accession>
<organism evidence="2 3">
    <name type="scientific">Ostreococcus tauri virus OtV5</name>
    <dbReference type="NCBI Taxonomy" id="1785753"/>
    <lineage>
        <taxon>Viruses</taxon>
        <taxon>Varidnaviria</taxon>
        <taxon>Bamfordvirae</taxon>
        <taxon>Nucleocytoviricota</taxon>
        <taxon>Megaviricetes</taxon>
        <taxon>Algavirales</taxon>
        <taxon>Phycodnaviridae</taxon>
        <taxon>Prasinovirus</taxon>
        <taxon>Prasinovirus ostreotauri</taxon>
    </lineage>
</organism>
<dbReference type="KEGG" id="vg:5845660"/>
<keyword evidence="1" id="KW-1133">Transmembrane helix</keyword>
<proteinExistence type="predicted"/>
<evidence type="ECO:0000313" key="3">
    <source>
        <dbReference type="Proteomes" id="UP000203890"/>
    </source>
</evidence>
<feature type="transmembrane region" description="Helical" evidence="1">
    <location>
        <begin position="6"/>
        <end position="22"/>
    </location>
</feature>
<reference evidence="2 3" key="1">
    <citation type="journal article" date="2008" name="PLoS ONE">
        <title>Life-cycle and genome of OtV5, a large DNA virus of the pelagic marine unicellular green alga Ostreococcus tauri.</title>
        <authorList>
            <person name="Derelle E."/>
            <person name="Ferraz C."/>
            <person name="Escande M.L."/>
            <person name="Eychenie S."/>
            <person name="Cooke R."/>
            <person name="Piganeau G."/>
            <person name="Desdevises Y."/>
            <person name="Bellec L."/>
            <person name="Moreau H."/>
            <person name="Grimsley N."/>
        </authorList>
    </citation>
    <scope>NUCLEOTIDE SEQUENCE [LARGE SCALE GENOMIC DNA]</scope>
    <source>
        <strain evidence="2 3">OtV5</strain>
    </source>
</reference>
<keyword evidence="1" id="KW-0472">Membrane</keyword>
<evidence type="ECO:0000313" key="2">
    <source>
        <dbReference type="EMBL" id="ABY27993.1"/>
    </source>
</evidence>
<gene>
    <name evidence="2" type="ORF">OtV5_191</name>
</gene>
<protein>
    <submittedName>
        <fullName evidence="2">Uncharacterized protein</fullName>
    </submittedName>
</protein>
<dbReference type="GeneID" id="5845660"/>
<keyword evidence="3" id="KW-1185">Reference proteome</keyword>
<dbReference type="Proteomes" id="UP000203890">
    <property type="component" value="Segment"/>
</dbReference>
<keyword evidence="1" id="KW-0812">Transmembrane</keyword>